<feature type="transmembrane region" description="Helical" evidence="6">
    <location>
        <begin position="119"/>
        <end position="137"/>
    </location>
</feature>
<name>A0A409XWU2_9AGAR</name>
<keyword evidence="2 6" id="KW-0812">Transmembrane</keyword>
<feature type="region of interest" description="Disordered" evidence="5">
    <location>
        <begin position="1"/>
        <end position="29"/>
    </location>
</feature>
<evidence type="ECO:0000313" key="9">
    <source>
        <dbReference type="Proteomes" id="UP000284706"/>
    </source>
</evidence>
<keyword evidence="9" id="KW-1185">Reference proteome</keyword>
<evidence type="ECO:0000313" key="8">
    <source>
        <dbReference type="EMBL" id="PPQ95205.1"/>
    </source>
</evidence>
<evidence type="ECO:0000256" key="3">
    <source>
        <dbReference type="ARBA" id="ARBA00022989"/>
    </source>
</evidence>
<dbReference type="InterPro" id="IPR003807">
    <property type="entry name" value="DUF202"/>
</dbReference>
<dbReference type="OrthoDB" id="2243669at2759"/>
<comment type="subcellular location">
    <subcellularLocation>
        <location evidence="1">Endomembrane system</location>
        <topology evidence="1">Multi-pass membrane protein</topology>
    </subcellularLocation>
</comment>
<evidence type="ECO:0000256" key="6">
    <source>
        <dbReference type="SAM" id="Phobius"/>
    </source>
</evidence>
<dbReference type="Pfam" id="PF02656">
    <property type="entry name" value="DUF202"/>
    <property type="match status" value="1"/>
</dbReference>
<evidence type="ECO:0000256" key="4">
    <source>
        <dbReference type="ARBA" id="ARBA00023136"/>
    </source>
</evidence>
<accession>A0A409XWU2</accession>
<evidence type="ECO:0000256" key="1">
    <source>
        <dbReference type="ARBA" id="ARBA00004127"/>
    </source>
</evidence>
<keyword evidence="3 6" id="KW-1133">Transmembrane helix</keyword>
<evidence type="ECO:0000259" key="7">
    <source>
        <dbReference type="Pfam" id="PF02656"/>
    </source>
</evidence>
<dbReference type="GO" id="GO:0012505">
    <property type="term" value="C:endomembrane system"/>
    <property type="evidence" value="ECO:0007669"/>
    <property type="project" value="UniProtKB-SubCell"/>
</dbReference>
<feature type="transmembrane region" description="Helical" evidence="6">
    <location>
        <begin position="185"/>
        <end position="205"/>
    </location>
</feature>
<protein>
    <recommendedName>
        <fullName evidence="7">DUF202 domain-containing protein</fullName>
    </recommendedName>
</protein>
<gene>
    <name evidence="8" type="ORF">CVT26_014896</name>
</gene>
<dbReference type="PANTHER" id="PTHR46140:SF2">
    <property type="entry name" value="VACUOLAR TRANSPORTER CHAPERONE 3 COMPLEX SUBUNIT 3-RELATED"/>
    <property type="match status" value="1"/>
</dbReference>
<dbReference type="PANTHER" id="PTHR46140">
    <property type="entry name" value="VACUOLAR TRANSPORTER CHAPERONE 1-RELATED"/>
    <property type="match status" value="1"/>
</dbReference>
<dbReference type="InterPro" id="IPR051572">
    <property type="entry name" value="VTC_Complex_Subunit"/>
</dbReference>
<dbReference type="Proteomes" id="UP000284706">
    <property type="component" value="Unassembled WGS sequence"/>
</dbReference>
<dbReference type="STRING" id="231916.A0A409XWU2"/>
<dbReference type="EMBL" id="NHYE01001431">
    <property type="protein sequence ID" value="PPQ95205.1"/>
    <property type="molecule type" value="Genomic_DNA"/>
</dbReference>
<dbReference type="GO" id="GO:0033254">
    <property type="term" value="C:vacuolar transporter chaperone complex"/>
    <property type="evidence" value="ECO:0007669"/>
    <property type="project" value="TreeGrafter"/>
</dbReference>
<proteinExistence type="predicted"/>
<feature type="domain" description="DUF202" evidence="7">
    <location>
        <begin position="110"/>
        <end position="172"/>
    </location>
</feature>
<evidence type="ECO:0000256" key="2">
    <source>
        <dbReference type="ARBA" id="ARBA00022692"/>
    </source>
</evidence>
<dbReference type="GO" id="GO:0000329">
    <property type="term" value="C:fungal-type vacuole membrane"/>
    <property type="evidence" value="ECO:0007669"/>
    <property type="project" value="TreeGrafter"/>
</dbReference>
<evidence type="ECO:0000256" key="5">
    <source>
        <dbReference type="SAM" id="MobiDB-lite"/>
    </source>
</evidence>
<sequence>MASEQVANGVKNGRHDEHDANAQLRTPEQNDSLLRRGWHAILNPFSQTALASLPQVRRPTRHLRADNIPETEPTEEGERPTVRDYHSINTVPPTVRVPKKIPTSVKVEGKVWFANERTWISWLNISILLAAFSLGLFNASKDQVARNFAYTYAFISVCVLVYGYALYQHRISMIRRRDPGHFDALAGPIVLSIALFVAVLANFIIRGTHNPFRHNASATQALRELQQKGIPIPGADLLAFLTSNRTTSYPFQQPL</sequence>
<dbReference type="InParanoid" id="A0A409XWU2"/>
<keyword evidence="4 6" id="KW-0472">Membrane</keyword>
<organism evidence="8 9">
    <name type="scientific">Gymnopilus dilepis</name>
    <dbReference type="NCBI Taxonomy" id="231916"/>
    <lineage>
        <taxon>Eukaryota</taxon>
        <taxon>Fungi</taxon>
        <taxon>Dikarya</taxon>
        <taxon>Basidiomycota</taxon>
        <taxon>Agaricomycotina</taxon>
        <taxon>Agaricomycetes</taxon>
        <taxon>Agaricomycetidae</taxon>
        <taxon>Agaricales</taxon>
        <taxon>Agaricineae</taxon>
        <taxon>Hymenogastraceae</taxon>
        <taxon>Gymnopilus</taxon>
    </lineage>
</organism>
<dbReference type="AlphaFoldDB" id="A0A409XWU2"/>
<comment type="caution">
    <text evidence="8">The sequence shown here is derived from an EMBL/GenBank/DDBJ whole genome shotgun (WGS) entry which is preliminary data.</text>
</comment>
<feature type="transmembrane region" description="Helical" evidence="6">
    <location>
        <begin position="149"/>
        <end position="165"/>
    </location>
</feature>
<reference evidence="8 9" key="1">
    <citation type="journal article" date="2018" name="Evol. Lett.">
        <title>Horizontal gene cluster transfer increased hallucinogenic mushroom diversity.</title>
        <authorList>
            <person name="Reynolds H.T."/>
            <person name="Vijayakumar V."/>
            <person name="Gluck-Thaler E."/>
            <person name="Korotkin H.B."/>
            <person name="Matheny P.B."/>
            <person name="Slot J.C."/>
        </authorList>
    </citation>
    <scope>NUCLEOTIDE SEQUENCE [LARGE SCALE GENOMIC DNA]</scope>
    <source>
        <strain evidence="8 9">SRW20</strain>
    </source>
</reference>